<reference evidence="1 2" key="1">
    <citation type="submission" date="2021-06" db="EMBL/GenBank/DDBJ databases">
        <title>Caerostris extrusa draft genome.</title>
        <authorList>
            <person name="Kono N."/>
            <person name="Arakawa K."/>
        </authorList>
    </citation>
    <scope>NUCLEOTIDE SEQUENCE [LARGE SCALE GENOMIC DNA]</scope>
</reference>
<name>A0AAV4P741_CAEEX</name>
<proteinExistence type="predicted"/>
<dbReference type="Proteomes" id="UP001054945">
    <property type="component" value="Unassembled WGS sequence"/>
</dbReference>
<evidence type="ECO:0000313" key="2">
    <source>
        <dbReference type="Proteomes" id="UP001054945"/>
    </source>
</evidence>
<accession>A0AAV4P741</accession>
<keyword evidence="2" id="KW-1185">Reference proteome</keyword>
<protein>
    <submittedName>
        <fullName evidence="1">Uncharacterized protein</fullName>
    </submittedName>
</protein>
<comment type="caution">
    <text evidence="1">The sequence shown here is derived from an EMBL/GenBank/DDBJ whole genome shotgun (WGS) entry which is preliminary data.</text>
</comment>
<organism evidence="1 2">
    <name type="scientific">Caerostris extrusa</name>
    <name type="common">Bark spider</name>
    <name type="synonym">Caerostris bankana</name>
    <dbReference type="NCBI Taxonomy" id="172846"/>
    <lineage>
        <taxon>Eukaryota</taxon>
        <taxon>Metazoa</taxon>
        <taxon>Ecdysozoa</taxon>
        <taxon>Arthropoda</taxon>
        <taxon>Chelicerata</taxon>
        <taxon>Arachnida</taxon>
        <taxon>Araneae</taxon>
        <taxon>Araneomorphae</taxon>
        <taxon>Entelegynae</taxon>
        <taxon>Araneoidea</taxon>
        <taxon>Araneidae</taxon>
        <taxon>Caerostris</taxon>
    </lineage>
</organism>
<sequence length="112" mass="12318">MVSNHSSSPQVYHAPLHPTFFSCTLGNMWYPRWVFTDGFLSAPFQTWTNTTSVLDGLVGLGSPSPTISTRYLAQPPDQHPQVEDRTPNLMPAKSLALQAAGLPRPSHWSGQV</sequence>
<dbReference type="EMBL" id="BPLR01004084">
    <property type="protein sequence ID" value="GIX92001.1"/>
    <property type="molecule type" value="Genomic_DNA"/>
</dbReference>
<gene>
    <name evidence="1" type="ORF">CEXT_241611</name>
</gene>
<evidence type="ECO:0000313" key="1">
    <source>
        <dbReference type="EMBL" id="GIX92001.1"/>
    </source>
</evidence>
<dbReference type="AlphaFoldDB" id="A0AAV4P741"/>